<dbReference type="InterPro" id="IPR024370">
    <property type="entry name" value="PBP_domain"/>
</dbReference>
<dbReference type="Proteomes" id="UP000236340">
    <property type="component" value="Unassembled WGS sequence"/>
</dbReference>
<evidence type="ECO:0000256" key="4">
    <source>
        <dbReference type="ARBA" id="ARBA00022448"/>
    </source>
</evidence>
<reference evidence="9 10" key="1">
    <citation type="journal article" date="2018" name="Genome Announc.">
        <title>Genome Sequence of Geothermobacter sp. HR-1 Iron Reducer from the Loihi Seamount.</title>
        <authorList>
            <person name="Smith H."/>
            <person name="Abuyen K."/>
            <person name="Tremblay J."/>
            <person name="Savalia P."/>
            <person name="Perez-Rodriguez I."/>
            <person name="Emerson D."/>
            <person name="Tully B."/>
            <person name="Amend J."/>
        </authorList>
    </citation>
    <scope>NUCLEOTIDE SEQUENCE [LARGE SCALE GENOMIC DNA]</scope>
    <source>
        <strain evidence="9 10">HR-1</strain>
    </source>
</reference>
<gene>
    <name evidence="9" type="ORF">C2E25_08100</name>
</gene>
<keyword evidence="5 6" id="KW-0592">Phosphate transport</keyword>
<evidence type="ECO:0000313" key="9">
    <source>
        <dbReference type="EMBL" id="PNU20260.1"/>
    </source>
</evidence>
<comment type="subunit">
    <text evidence="3">The complex is composed of two ATP-binding proteins (PstB), two transmembrane proteins (PstC and PstA) and a solute-binding protein (PstS).</text>
</comment>
<evidence type="ECO:0000256" key="5">
    <source>
        <dbReference type="ARBA" id="ARBA00022592"/>
    </source>
</evidence>
<evidence type="ECO:0000256" key="6">
    <source>
        <dbReference type="PIRNR" id="PIRNR002756"/>
    </source>
</evidence>
<keyword evidence="4 6" id="KW-0813">Transport</keyword>
<dbReference type="NCBIfam" id="TIGR00975">
    <property type="entry name" value="3a0107s03"/>
    <property type="match status" value="1"/>
</dbReference>
<protein>
    <recommendedName>
        <fullName evidence="6">Phosphate-binding protein</fullName>
    </recommendedName>
</protein>
<comment type="function">
    <text evidence="1">Part of the ABC transporter complex PstSACB involved in phosphate import.</text>
</comment>
<dbReference type="Pfam" id="PF12849">
    <property type="entry name" value="PBP_like_2"/>
    <property type="match status" value="1"/>
</dbReference>
<dbReference type="OrthoDB" id="9801510at2"/>
<feature type="signal peptide" evidence="7">
    <location>
        <begin position="1"/>
        <end position="29"/>
    </location>
</feature>
<dbReference type="InterPro" id="IPR050962">
    <property type="entry name" value="Phosphate-bind_PstS"/>
</dbReference>
<evidence type="ECO:0000256" key="1">
    <source>
        <dbReference type="ARBA" id="ARBA00002841"/>
    </source>
</evidence>
<dbReference type="SUPFAM" id="SSF53850">
    <property type="entry name" value="Periplasmic binding protein-like II"/>
    <property type="match status" value="1"/>
</dbReference>
<dbReference type="NCBIfam" id="NF008171">
    <property type="entry name" value="PRK10918.1"/>
    <property type="match status" value="1"/>
</dbReference>
<evidence type="ECO:0000256" key="7">
    <source>
        <dbReference type="SAM" id="SignalP"/>
    </source>
</evidence>
<comment type="caution">
    <text evidence="9">The sequence shown here is derived from an EMBL/GenBank/DDBJ whole genome shotgun (WGS) entry which is preliminary data.</text>
</comment>
<sequence>MKQMLQQCKRILLIALALTLAVGAVPALAKSRTINGAGATFPFPVYSQWAYQYYRVAKVRLNYQSIGSGGGIRQIKAKTVDFGASDAPLKPADLEAAGLLQFPMIMGGVVPVVNVPGISAGQLKLSGQLLADIFQGKISKWNDARIRADNQGLALPDQAITVVHRSDGSGTTWIFTNYLTKVSSSWAKEIGNNKAVNWPVGVGGKGNEGVASYVQRVKGSIGYVEYAYALQNKMNHVLLKNSDGNYVAPTSETFQAAAAGADWANAKGYYMVLTNQPGENSWPITGASFILMYKNQVKPETARAVLSFFDWCYKNGGEIANNLDYVPMPAKVVDMVEATWRQEIKASGKPVWK</sequence>
<dbReference type="AlphaFoldDB" id="A0A2K2HAJ6"/>
<evidence type="ECO:0000256" key="2">
    <source>
        <dbReference type="ARBA" id="ARBA00008725"/>
    </source>
</evidence>
<dbReference type="PIRSF" id="PIRSF002756">
    <property type="entry name" value="PstS"/>
    <property type="match status" value="1"/>
</dbReference>
<proteinExistence type="inferred from homology"/>
<dbReference type="CDD" id="cd13565">
    <property type="entry name" value="PBP2_PstS"/>
    <property type="match status" value="1"/>
</dbReference>
<dbReference type="Gene3D" id="3.40.190.10">
    <property type="entry name" value="Periplasmic binding protein-like II"/>
    <property type="match status" value="2"/>
</dbReference>
<organism evidence="9 10">
    <name type="scientific">Geothermobacter hydrogeniphilus</name>
    <dbReference type="NCBI Taxonomy" id="1969733"/>
    <lineage>
        <taxon>Bacteria</taxon>
        <taxon>Pseudomonadati</taxon>
        <taxon>Thermodesulfobacteriota</taxon>
        <taxon>Desulfuromonadia</taxon>
        <taxon>Desulfuromonadales</taxon>
        <taxon>Geothermobacteraceae</taxon>
        <taxon>Geothermobacter</taxon>
    </lineage>
</organism>
<accession>A0A2K2HAJ6</accession>
<evidence type="ECO:0000256" key="3">
    <source>
        <dbReference type="ARBA" id="ARBA00011529"/>
    </source>
</evidence>
<evidence type="ECO:0000313" key="10">
    <source>
        <dbReference type="Proteomes" id="UP000236340"/>
    </source>
</evidence>
<feature type="chain" id="PRO_5014408612" description="Phosphate-binding protein" evidence="7">
    <location>
        <begin position="30"/>
        <end position="353"/>
    </location>
</feature>
<dbReference type="PANTHER" id="PTHR42996">
    <property type="entry name" value="PHOSPHATE-BINDING PROTEIN PSTS"/>
    <property type="match status" value="1"/>
</dbReference>
<dbReference type="GO" id="GO:0042301">
    <property type="term" value="F:phosphate ion binding"/>
    <property type="evidence" value="ECO:0007669"/>
    <property type="project" value="InterPro"/>
</dbReference>
<dbReference type="GO" id="GO:0043190">
    <property type="term" value="C:ATP-binding cassette (ABC) transporter complex"/>
    <property type="evidence" value="ECO:0007669"/>
    <property type="project" value="InterPro"/>
</dbReference>
<dbReference type="InterPro" id="IPR005673">
    <property type="entry name" value="ABC_phos-bd_PstS"/>
</dbReference>
<evidence type="ECO:0000259" key="8">
    <source>
        <dbReference type="Pfam" id="PF12849"/>
    </source>
</evidence>
<dbReference type="EMBL" id="PPFX01000015">
    <property type="protein sequence ID" value="PNU20260.1"/>
    <property type="molecule type" value="Genomic_DNA"/>
</dbReference>
<dbReference type="PANTHER" id="PTHR42996:SF1">
    <property type="entry name" value="PHOSPHATE-BINDING PROTEIN PSTS"/>
    <property type="match status" value="1"/>
</dbReference>
<keyword evidence="7" id="KW-0732">Signal</keyword>
<feature type="domain" description="PBP" evidence="8">
    <location>
        <begin position="31"/>
        <end position="312"/>
    </location>
</feature>
<name>A0A2K2HAJ6_9BACT</name>
<dbReference type="GO" id="GO:0035435">
    <property type="term" value="P:phosphate ion transmembrane transport"/>
    <property type="evidence" value="ECO:0007669"/>
    <property type="project" value="InterPro"/>
</dbReference>
<comment type="similarity">
    <text evidence="2 6">Belongs to the PstS family.</text>
</comment>